<feature type="active site" description="Proton donor/acceptor" evidence="9">
    <location>
        <position position="145"/>
    </location>
</feature>
<dbReference type="GO" id="GO:0005576">
    <property type="term" value="C:extracellular region"/>
    <property type="evidence" value="ECO:0007669"/>
    <property type="project" value="TreeGrafter"/>
</dbReference>
<dbReference type="OrthoDB" id="9795305at2"/>
<evidence type="ECO:0000256" key="9">
    <source>
        <dbReference type="PROSITE-ProRule" id="PRU01373"/>
    </source>
</evidence>
<dbReference type="KEGG" id="palw:PSAL_022030"/>
<keyword evidence="4 13" id="KW-0808">Transferase</keyword>
<feature type="region of interest" description="Disordered" evidence="10">
    <location>
        <begin position="102"/>
        <end position="122"/>
    </location>
</feature>
<feature type="signal peptide" evidence="11">
    <location>
        <begin position="1"/>
        <end position="24"/>
    </location>
</feature>
<evidence type="ECO:0000259" key="12">
    <source>
        <dbReference type="PROSITE" id="PS52029"/>
    </source>
</evidence>
<sequence>MTNRRQFLATAAAAAAFAPSLAAAAETPPIFLPQSVSFSPEYQPGEIVILPRSYFLYHVTAPGVATRYGISVARPGLGFTGTAVIKRKVEWPTWRPTQDMIERDPSHYGRFEGNNDRMEGGPGNPLGARAMYLYQGDKDTYIRIHGTTEPQSIGHNASSGCFRMVNEHVMALYENVPLGSKVTVLQSA</sequence>
<evidence type="ECO:0000256" key="11">
    <source>
        <dbReference type="SAM" id="SignalP"/>
    </source>
</evidence>
<organism evidence="13 14">
    <name type="scientific">Pseudooceanicola algae</name>
    <dbReference type="NCBI Taxonomy" id="1537215"/>
    <lineage>
        <taxon>Bacteria</taxon>
        <taxon>Pseudomonadati</taxon>
        <taxon>Pseudomonadota</taxon>
        <taxon>Alphaproteobacteria</taxon>
        <taxon>Rhodobacterales</taxon>
        <taxon>Paracoccaceae</taxon>
        <taxon>Pseudooceanicola</taxon>
    </lineage>
</organism>
<evidence type="ECO:0000256" key="6">
    <source>
        <dbReference type="ARBA" id="ARBA00022960"/>
    </source>
</evidence>
<evidence type="ECO:0000256" key="5">
    <source>
        <dbReference type="ARBA" id="ARBA00022801"/>
    </source>
</evidence>
<evidence type="ECO:0000256" key="10">
    <source>
        <dbReference type="SAM" id="MobiDB-lite"/>
    </source>
</evidence>
<feature type="domain" description="L,D-TPase catalytic" evidence="12">
    <location>
        <begin position="45"/>
        <end position="185"/>
    </location>
</feature>
<reference evidence="13 14" key="1">
    <citation type="submission" date="2020-08" db="EMBL/GenBank/DDBJ databases">
        <title>Genome sequence of Rhodobacteraceae bacterium Lw-13e.</title>
        <authorList>
            <person name="Poehlein A."/>
            <person name="Wolter L."/>
            <person name="Daniel R."/>
            <person name="Brinkhoff T."/>
        </authorList>
    </citation>
    <scope>NUCLEOTIDE SEQUENCE [LARGE SCALE GENOMIC DNA]</scope>
    <source>
        <strain evidence="13 14">Lw-13e</strain>
    </source>
</reference>
<keyword evidence="7 9" id="KW-0573">Peptidoglycan synthesis</keyword>
<keyword evidence="11" id="KW-0732">Signal</keyword>
<dbReference type="SUPFAM" id="SSF141523">
    <property type="entry name" value="L,D-transpeptidase catalytic domain-like"/>
    <property type="match status" value="1"/>
</dbReference>
<dbReference type="PROSITE" id="PS52029">
    <property type="entry name" value="LD_TPASE"/>
    <property type="match status" value="1"/>
</dbReference>
<dbReference type="PANTHER" id="PTHR30582:SF24">
    <property type="entry name" value="L,D-TRANSPEPTIDASE ERFK_SRFK-RELATED"/>
    <property type="match status" value="1"/>
</dbReference>
<name>A0A418SL18_9RHOB</name>
<dbReference type="GO" id="GO:0071972">
    <property type="term" value="F:peptidoglycan L,D-transpeptidase activity"/>
    <property type="evidence" value="ECO:0007669"/>
    <property type="project" value="TreeGrafter"/>
</dbReference>
<evidence type="ECO:0000256" key="8">
    <source>
        <dbReference type="ARBA" id="ARBA00023316"/>
    </source>
</evidence>
<keyword evidence="14" id="KW-1185">Reference proteome</keyword>
<dbReference type="GO" id="GO:0018104">
    <property type="term" value="P:peptidoglycan-protein cross-linking"/>
    <property type="evidence" value="ECO:0007669"/>
    <property type="project" value="TreeGrafter"/>
</dbReference>
<dbReference type="GO" id="GO:0008360">
    <property type="term" value="P:regulation of cell shape"/>
    <property type="evidence" value="ECO:0007669"/>
    <property type="project" value="UniProtKB-UniRule"/>
</dbReference>
<comment type="similarity">
    <text evidence="2">Belongs to the YkuD family.</text>
</comment>
<dbReference type="PANTHER" id="PTHR30582">
    <property type="entry name" value="L,D-TRANSPEPTIDASE"/>
    <property type="match status" value="1"/>
</dbReference>
<dbReference type="CDD" id="cd16913">
    <property type="entry name" value="YkuD_like"/>
    <property type="match status" value="1"/>
</dbReference>
<evidence type="ECO:0000313" key="13">
    <source>
        <dbReference type="EMBL" id="QPM90960.1"/>
    </source>
</evidence>
<accession>A0A418SL18</accession>
<dbReference type="InterPro" id="IPR006311">
    <property type="entry name" value="TAT_signal"/>
</dbReference>
<feature type="chain" id="PRO_5043568359" evidence="11">
    <location>
        <begin position="25"/>
        <end position="188"/>
    </location>
</feature>
<dbReference type="GO" id="GO:0016757">
    <property type="term" value="F:glycosyltransferase activity"/>
    <property type="evidence" value="ECO:0007669"/>
    <property type="project" value="UniProtKB-KW"/>
</dbReference>
<comment type="pathway">
    <text evidence="1 9">Cell wall biogenesis; peptidoglycan biosynthesis.</text>
</comment>
<dbReference type="RefSeq" id="WP_119837686.1">
    <property type="nucleotide sequence ID" value="NZ_CP060436.1"/>
</dbReference>
<feature type="compositionally biased region" description="Basic and acidic residues" evidence="10">
    <location>
        <begin position="102"/>
        <end position="119"/>
    </location>
</feature>
<keyword evidence="6 9" id="KW-0133">Cell shape</keyword>
<dbReference type="InterPro" id="IPR038063">
    <property type="entry name" value="Transpep_catalytic_dom"/>
</dbReference>
<proteinExistence type="inferred from homology"/>
<dbReference type="Proteomes" id="UP000283786">
    <property type="component" value="Chromosome"/>
</dbReference>
<feature type="active site" description="Nucleophile" evidence="9">
    <location>
        <position position="161"/>
    </location>
</feature>
<evidence type="ECO:0000256" key="4">
    <source>
        <dbReference type="ARBA" id="ARBA00022679"/>
    </source>
</evidence>
<evidence type="ECO:0000256" key="3">
    <source>
        <dbReference type="ARBA" id="ARBA00022676"/>
    </source>
</evidence>
<dbReference type="Pfam" id="PF03734">
    <property type="entry name" value="YkuD"/>
    <property type="match status" value="1"/>
</dbReference>
<dbReference type="GO" id="GO:0071555">
    <property type="term" value="P:cell wall organization"/>
    <property type="evidence" value="ECO:0007669"/>
    <property type="project" value="UniProtKB-UniRule"/>
</dbReference>
<keyword evidence="8 9" id="KW-0961">Cell wall biogenesis/degradation</keyword>
<dbReference type="PROSITE" id="PS51318">
    <property type="entry name" value="TAT"/>
    <property type="match status" value="1"/>
</dbReference>
<keyword evidence="3" id="KW-0328">Glycosyltransferase</keyword>
<dbReference type="Gene3D" id="2.40.440.10">
    <property type="entry name" value="L,D-transpeptidase catalytic domain-like"/>
    <property type="match status" value="1"/>
</dbReference>
<dbReference type="EMBL" id="CP060436">
    <property type="protein sequence ID" value="QPM90960.1"/>
    <property type="molecule type" value="Genomic_DNA"/>
</dbReference>
<protein>
    <submittedName>
        <fullName evidence="13">Putative L,D-transpeptidase YnhG</fullName>
        <ecNumber evidence="13">2.-.-.-</ecNumber>
    </submittedName>
</protein>
<dbReference type="EC" id="2.-.-.-" evidence="13"/>
<gene>
    <name evidence="13" type="primary">ynhG</name>
    <name evidence="13" type="ORF">PSAL_022030</name>
</gene>
<evidence type="ECO:0000256" key="2">
    <source>
        <dbReference type="ARBA" id="ARBA00005992"/>
    </source>
</evidence>
<evidence type="ECO:0000256" key="7">
    <source>
        <dbReference type="ARBA" id="ARBA00022984"/>
    </source>
</evidence>
<evidence type="ECO:0000256" key="1">
    <source>
        <dbReference type="ARBA" id="ARBA00004752"/>
    </source>
</evidence>
<evidence type="ECO:0000313" key="14">
    <source>
        <dbReference type="Proteomes" id="UP000283786"/>
    </source>
</evidence>
<dbReference type="InterPro" id="IPR005490">
    <property type="entry name" value="LD_TPept_cat_dom"/>
</dbReference>
<dbReference type="UniPathway" id="UPA00219"/>
<dbReference type="AlphaFoldDB" id="A0A418SL18"/>
<dbReference type="InterPro" id="IPR050979">
    <property type="entry name" value="LD-transpeptidase"/>
</dbReference>
<keyword evidence="5" id="KW-0378">Hydrolase</keyword>